<dbReference type="RefSeq" id="WP_040985300.1">
    <property type="nucleotide sequence ID" value="NZ_CABKTI010000009.1"/>
</dbReference>
<evidence type="ECO:0000313" key="4">
    <source>
        <dbReference type="EMBL" id="UUI01328.1"/>
    </source>
</evidence>
<evidence type="ECO:0000313" key="5">
    <source>
        <dbReference type="Proteomes" id="UP001059773"/>
    </source>
</evidence>
<comment type="subcellular location">
    <subcellularLocation>
        <location evidence="1">Cell surface</location>
    </subcellularLocation>
</comment>
<proteinExistence type="predicted"/>
<keyword evidence="3" id="KW-1133">Transmembrane helix</keyword>
<dbReference type="Pfam" id="PF07963">
    <property type="entry name" value="N_methyl"/>
    <property type="match status" value="1"/>
</dbReference>
<evidence type="ECO:0000256" key="2">
    <source>
        <dbReference type="ARBA" id="ARBA00023287"/>
    </source>
</evidence>
<keyword evidence="3" id="KW-0472">Membrane</keyword>
<dbReference type="Proteomes" id="UP001059773">
    <property type="component" value="Chromosome"/>
</dbReference>
<evidence type="ECO:0000256" key="3">
    <source>
        <dbReference type="SAM" id="Phobius"/>
    </source>
</evidence>
<feature type="transmembrane region" description="Helical" evidence="3">
    <location>
        <begin position="21"/>
        <end position="44"/>
    </location>
</feature>
<protein>
    <submittedName>
        <fullName evidence="4">Competence type IV pilus minor pilin ComGF</fullName>
    </submittedName>
</protein>
<sequence>MPNKKQKRNVFMPFWNDQKGFTFISMLVSLTILALTLPFVHYALSTLQLKQTYTEALSVQQFLIHLHDDLISSSSVHVANNQLHIRFLDRNDNIEKTATLSQYNNSIRRQVDRKGHEIYLHQVSDVIFEEQTDAIFLTITKESGEVYEKTIYNAP</sequence>
<organism evidence="4 5">
    <name type="scientific">Oceanobacillus jeddahense</name>
    <dbReference type="NCBI Taxonomy" id="1462527"/>
    <lineage>
        <taxon>Bacteria</taxon>
        <taxon>Bacillati</taxon>
        <taxon>Bacillota</taxon>
        <taxon>Bacilli</taxon>
        <taxon>Bacillales</taxon>
        <taxon>Bacillaceae</taxon>
        <taxon>Oceanobacillus</taxon>
    </lineage>
</organism>
<dbReference type="NCBIfam" id="NF041002">
    <property type="entry name" value="pilin_ComGF"/>
    <property type="match status" value="1"/>
</dbReference>
<evidence type="ECO:0000256" key="1">
    <source>
        <dbReference type="ARBA" id="ARBA00004241"/>
    </source>
</evidence>
<reference evidence="4" key="1">
    <citation type="submission" date="2022-07" db="EMBL/GenBank/DDBJ databases">
        <title>FELIX.</title>
        <authorList>
            <person name="Wan K.H."/>
            <person name="Park S."/>
            <person name="Lawrence Q."/>
            <person name="Eichenberger J.P."/>
            <person name="Booth B.W."/>
            <person name="Piaggio A.J."/>
            <person name="Chandler J.C."/>
            <person name="Franklin A.B."/>
            <person name="Celniker S.E."/>
        </authorList>
    </citation>
    <scope>NUCLEOTIDE SEQUENCE</scope>
    <source>
        <strain evidence="4">QA-1986 374</strain>
    </source>
</reference>
<dbReference type="InterPro" id="IPR012902">
    <property type="entry name" value="N_methyl_site"/>
</dbReference>
<dbReference type="EMBL" id="CP101914">
    <property type="protein sequence ID" value="UUI01328.1"/>
    <property type="molecule type" value="Genomic_DNA"/>
</dbReference>
<dbReference type="Pfam" id="PF15980">
    <property type="entry name" value="ComGF"/>
    <property type="match status" value="1"/>
</dbReference>
<dbReference type="InterPro" id="IPR016977">
    <property type="entry name" value="ComGF"/>
</dbReference>
<keyword evidence="2" id="KW-0178">Competence</keyword>
<gene>
    <name evidence="4" type="primary">comGF</name>
    <name evidence="4" type="ORF">NP439_14820</name>
</gene>
<keyword evidence="3" id="KW-0812">Transmembrane</keyword>
<accession>A0ABY5JQ94</accession>
<keyword evidence="5" id="KW-1185">Reference proteome</keyword>
<name>A0ABY5JQ94_9BACI</name>